<dbReference type="EMBL" id="JAOYFB010000003">
    <property type="protein sequence ID" value="KAK4010319.1"/>
    <property type="molecule type" value="Genomic_DNA"/>
</dbReference>
<protein>
    <submittedName>
        <fullName evidence="3">Uncharacterized protein</fullName>
    </submittedName>
</protein>
<dbReference type="Proteomes" id="UP001234178">
    <property type="component" value="Unassembled WGS sequence"/>
</dbReference>
<evidence type="ECO:0000256" key="1">
    <source>
        <dbReference type="SAM" id="Phobius"/>
    </source>
</evidence>
<keyword evidence="4" id="KW-1185">Reference proteome</keyword>
<keyword evidence="1" id="KW-1133">Transmembrane helix</keyword>
<feature type="chain" id="PRO_5045711738" evidence="2">
    <location>
        <begin position="17"/>
        <end position="118"/>
    </location>
</feature>
<feature type="transmembrane region" description="Helical" evidence="1">
    <location>
        <begin position="47"/>
        <end position="68"/>
    </location>
</feature>
<gene>
    <name evidence="3" type="ORF">OUZ56_019463</name>
</gene>
<evidence type="ECO:0000313" key="4">
    <source>
        <dbReference type="Proteomes" id="UP001234178"/>
    </source>
</evidence>
<keyword evidence="2" id="KW-0732">Signal</keyword>
<feature type="transmembrane region" description="Helical" evidence="1">
    <location>
        <begin position="16"/>
        <end position="35"/>
    </location>
</feature>
<comment type="caution">
    <text evidence="3">The sequence shown here is derived from an EMBL/GenBank/DDBJ whole genome shotgun (WGS) entry which is preliminary data.</text>
</comment>
<feature type="signal peptide" evidence="2">
    <location>
        <begin position="1"/>
        <end position="16"/>
    </location>
</feature>
<evidence type="ECO:0000256" key="2">
    <source>
        <dbReference type="SAM" id="SignalP"/>
    </source>
</evidence>
<accession>A0ABQ9ZBN7</accession>
<keyword evidence="1" id="KW-0472">Membrane</keyword>
<sequence>MFGFFLFLFFIHGNNSFDLMTILKSCFLFYFFNLSPHYHPSKKRLKLLINYAFVCSIFLASFVLSSFATSEIILCVKATAFPSPMFRNGNRHGGKGRGSFASVLARNINDHHRHSTDM</sequence>
<reference evidence="3 4" key="1">
    <citation type="journal article" date="2023" name="Nucleic Acids Res.">
        <title>The hologenome of Daphnia magna reveals possible DNA methylation and microbiome-mediated evolution of the host genome.</title>
        <authorList>
            <person name="Chaturvedi A."/>
            <person name="Li X."/>
            <person name="Dhandapani V."/>
            <person name="Marshall H."/>
            <person name="Kissane S."/>
            <person name="Cuenca-Cambronero M."/>
            <person name="Asole G."/>
            <person name="Calvet F."/>
            <person name="Ruiz-Romero M."/>
            <person name="Marangio P."/>
            <person name="Guigo R."/>
            <person name="Rago D."/>
            <person name="Mirbahai L."/>
            <person name="Eastwood N."/>
            <person name="Colbourne J.K."/>
            <person name="Zhou J."/>
            <person name="Mallon E."/>
            <person name="Orsini L."/>
        </authorList>
    </citation>
    <scope>NUCLEOTIDE SEQUENCE [LARGE SCALE GENOMIC DNA]</scope>
    <source>
        <strain evidence="3">LRV0_1</strain>
    </source>
</reference>
<evidence type="ECO:0000313" key="3">
    <source>
        <dbReference type="EMBL" id="KAK4010319.1"/>
    </source>
</evidence>
<name>A0ABQ9ZBN7_9CRUS</name>
<proteinExistence type="predicted"/>
<keyword evidence="1" id="KW-0812">Transmembrane</keyword>
<organism evidence="3 4">
    <name type="scientific">Daphnia magna</name>
    <dbReference type="NCBI Taxonomy" id="35525"/>
    <lineage>
        <taxon>Eukaryota</taxon>
        <taxon>Metazoa</taxon>
        <taxon>Ecdysozoa</taxon>
        <taxon>Arthropoda</taxon>
        <taxon>Crustacea</taxon>
        <taxon>Branchiopoda</taxon>
        <taxon>Diplostraca</taxon>
        <taxon>Cladocera</taxon>
        <taxon>Anomopoda</taxon>
        <taxon>Daphniidae</taxon>
        <taxon>Daphnia</taxon>
    </lineage>
</organism>